<keyword evidence="7" id="KW-1090">Inhibition of host innate immune response by virus</keyword>
<comment type="caution">
    <text evidence="14">The sequence shown here is derived from an EMBL/GenBank/DDBJ whole genome shotgun (WGS) entry which is preliminary data.</text>
</comment>
<dbReference type="GO" id="GO:0034976">
    <property type="term" value="P:response to endoplasmic reticulum stress"/>
    <property type="evidence" value="ECO:0007669"/>
    <property type="project" value="TreeGrafter"/>
</dbReference>
<evidence type="ECO:0000256" key="4">
    <source>
        <dbReference type="ARBA" id="ARBA00011204"/>
    </source>
</evidence>
<comment type="similarity">
    <text evidence="3">Belongs to the PPP1R15 family.</text>
</comment>
<dbReference type="GO" id="GO:0019888">
    <property type="term" value="F:protein phosphatase regulator activity"/>
    <property type="evidence" value="ECO:0007669"/>
    <property type="project" value="TreeGrafter"/>
</dbReference>
<reference evidence="14 15" key="1">
    <citation type="submission" date="2024-04" db="EMBL/GenBank/DDBJ databases">
        <authorList>
            <person name="Rising A."/>
            <person name="Reimegard J."/>
            <person name="Sonavane S."/>
            <person name="Akerstrom W."/>
            <person name="Nylinder S."/>
            <person name="Hedman E."/>
            <person name="Kallberg Y."/>
        </authorList>
    </citation>
    <scope>NUCLEOTIDE SEQUENCE [LARGE SCALE GENOMIC DNA]</scope>
</reference>
<accession>A0AAV1YXZ8</accession>
<evidence type="ECO:0000259" key="13">
    <source>
        <dbReference type="Pfam" id="PF10488"/>
    </source>
</evidence>
<evidence type="ECO:0000256" key="6">
    <source>
        <dbReference type="ARBA" id="ARBA00022581"/>
    </source>
</evidence>
<dbReference type="GO" id="GO:0005783">
    <property type="term" value="C:endoplasmic reticulum"/>
    <property type="evidence" value="ECO:0007669"/>
    <property type="project" value="TreeGrafter"/>
</dbReference>
<comment type="subunit">
    <text evidence="4">Interacts (via C-terminus) with host PPP1CB.</text>
</comment>
<organism evidence="14 15">
    <name type="scientific">Larinioides sclopetarius</name>
    <dbReference type="NCBI Taxonomy" id="280406"/>
    <lineage>
        <taxon>Eukaryota</taxon>
        <taxon>Metazoa</taxon>
        <taxon>Ecdysozoa</taxon>
        <taxon>Arthropoda</taxon>
        <taxon>Chelicerata</taxon>
        <taxon>Arachnida</taxon>
        <taxon>Araneae</taxon>
        <taxon>Araneomorphae</taxon>
        <taxon>Entelegynae</taxon>
        <taxon>Araneoidea</taxon>
        <taxon>Araneidae</taxon>
        <taxon>Larinioides</taxon>
    </lineage>
</organism>
<name>A0AAV1YXZ8_9ARAC</name>
<evidence type="ECO:0000256" key="12">
    <source>
        <dbReference type="ARBA" id="ARBA00031298"/>
    </source>
</evidence>
<comment type="similarity">
    <text evidence="2">Belongs to the asfivirus DP71L family.</text>
</comment>
<evidence type="ECO:0000313" key="15">
    <source>
        <dbReference type="Proteomes" id="UP001497382"/>
    </source>
</evidence>
<evidence type="ECO:0000256" key="2">
    <source>
        <dbReference type="ARBA" id="ARBA00007512"/>
    </source>
</evidence>
<evidence type="ECO:0000256" key="8">
    <source>
        <dbReference type="ARBA" id="ARBA00022830"/>
    </source>
</evidence>
<feature type="domain" description="Protein phosphatase 1 regulatory subunit 15A/B C-terminal" evidence="13">
    <location>
        <begin position="145"/>
        <end position="202"/>
    </location>
</feature>
<keyword evidence="11" id="KW-0899">Viral immunoevasion</keyword>
<keyword evidence="10" id="KW-0922">Interferon antiviral system evasion</keyword>
<dbReference type="PANTHER" id="PTHR16489">
    <property type="entry name" value="GH11727P"/>
    <property type="match status" value="1"/>
</dbReference>
<keyword evidence="8" id="KW-1114">Inhibition of host interferon signaling pathway by virus</keyword>
<evidence type="ECO:0000256" key="1">
    <source>
        <dbReference type="ARBA" id="ARBA00003756"/>
    </source>
</evidence>
<keyword evidence="15" id="KW-1185">Reference proteome</keyword>
<dbReference type="GO" id="GO:0051246">
    <property type="term" value="P:regulation of protein metabolic process"/>
    <property type="evidence" value="ECO:0007669"/>
    <property type="project" value="UniProtKB-ARBA"/>
</dbReference>
<evidence type="ECO:0000256" key="5">
    <source>
        <dbReference type="ARBA" id="ARBA00019072"/>
    </source>
</evidence>
<dbReference type="GO" id="GO:0000164">
    <property type="term" value="C:protein phosphatase type 1 complex"/>
    <property type="evidence" value="ECO:0007669"/>
    <property type="project" value="TreeGrafter"/>
</dbReference>
<dbReference type="PANTHER" id="PTHR16489:SF12">
    <property type="entry name" value="GH11727P"/>
    <property type="match status" value="1"/>
</dbReference>
<sequence length="219" mass="25549">MFFLKRLTLAVFTNKRYSNKTMEIELEDCASYESFCYSIQSTKKSRFSSFFTTGDSESDSDSDDFNWGVDNSSGWDNTGSDIEWDDDNSNTEWTNDDQSYQDEIMDELEIVFEDETDRSAFLRKVNRDWNEANKDINKKGRSATKVQFAPDEVLVEVLPADICERKGEWEMYAIDRVRFQKRINDTEAILAPYLSKEHRSKISLMLQTDVEQKLCSISK</sequence>
<evidence type="ECO:0000256" key="3">
    <source>
        <dbReference type="ARBA" id="ARBA00010161"/>
    </source>
</evidence>
<evidence type="ECO:0000313" key="14">
    <source>
        <dbReference type="EMBL" id="CAL1263810.1"/>
    </source>
</evidence>
<evidence type="ECO:0000256" key="7">
    <source>
        <dbReference type="ARBA" id="ARBA00022632"/>
    </source>
</evidence>
<dbReference type="GO" id="GO:0039502">
    <property type="term" value="P:symbiont-mediated suppression of host type I interferon-mediated signaling pathway"/>
    <property type="evidence" value="ECO:0007669"/>
    <property type="project" value="UniProtKB-KW"/>
</dbReference>
<keyword evidence="9" id="KW-0426">Late protein</keyword>
<keyword evidence="6" id="KW-0945">Host-virus interaction</keyword>
<dbReference type="InterPro" id="IPR019523">
    <property type="entry name" value="Prot_Pase1_reg-su15A/B_C"/>
</dbReference>
<dbReference type="Proteomes" id="UP001497382">
    <property type="component" value="Unassembled WGS sequence"/>
</dbReference>
<dbReference type="EMBL" id="CAXIEN010000010">
    <property type="protein sequence ID" value="CAL1263810.1"/>
    <property type="molecule type" value="Genomic_DNA"/>
</dbReference>
<dbReference type="Pfam" id="PF10488">
    <property type="entry name" value="PP1c_bdg"/>
    <property type="match status" value="1"/>
</dbReference>
<dbReference type="InterPro" id="IPR051254">
    <property type="entry name" value="PPP1R15"/>
</dbReference>
<protein>
    <recommendedName>
        <fullName evidence="5">Protein DP71L</fullName>
    </recommendedName>
    <alternativeName>
        <fullName evidence="12">MyD116 homolog</fullName>
    </alternativeName>
</protein>
<evidence type="ECO:0000256" key="11">
    <source>
        <dbReference type="ARBA" id="ARBA00023280"/>
    </source>
</evidence>
<gene>
    <name evidence="14" type="ORF">LARSCL_LOCUS1677</name>
</gene>
<evidence type="ECO:0000256" key="10">
    <source>
        <dbReference type="ARBA" id="ARBA00023258"/>
    </source>
</evidence>
<proteinExistence type="inferred from homology"/>
<dbReference type="AlphaFoldDB" id="A0AAV1YXZ8"/>
<evidence type="ECO:0000256" key="9">
    <source>
        <dbReference type="ARBA" id="ARBA00022921"/>
    </source>
</evidence>
<comment type="function">
    <text evidence="1">Interacts with the host phosphatase PP1 catalytic subunit (PPP1CB) and recruits it to dephosphorylate EIF2S1/eIF2alpha and therefore restores the host translation that has been shut-down by the host. Also inhibits the EIF2S1/eIF2alpha-ATF4-DDIT3/CHOP pathway.</text>
</comment>